<evidence type="ECO:0000256" key="1">
    <source>
        <dbReference type="SAM" id="MobiDB-lite"/>
    </source>
</evidence>
<dbReference type="VEuPathDB" id="FungiDB:SPPG_02314"/>
<organism evidence="2 3">
    <name type="scientific">Spizellomyces punctatus (strain DAOM BR117)</name>
    <dbReference type="NCBI Taxonomy" id="645134"/>
    <lineage>
        <taxon>Eukaryota</taxon>
        <taxon>Fungi</taxon>
        <taxon>Fungi incertae sedis</taxon>
        <taxon>Chytridiomycota</taxon>
        <taxon>Chytridiomycota incertae sedis</taxon>
        <taxon>Chytridiomycetes</taxon>
        <taxon>Spizellomycetales</taxon>
        <taxon>Spizellomycetaceae</taxon>
        <taxon>Spizellomyces</taxon>
    </lineage>
</organism>
<evidence type="ECO:0000313" key="2">
    <source>
        <dbReference type="EMBL" id="KND03263.1"/>
    </source>
</evidence>
<dbReference type="EMBL" id="KQ257452">
    <property type="protein sequence ID" value="KND03263.1"/>
    <property type="molecule type" value="Genomic_DNA"/>
</dbReference>
<name>A0A0L0HQC8_SPIPD</name>
<sequence length="282" mass="30266">MSTNPSTTSLHSAGSNTIDTQCNPHVDPNAKIALIVGDDIKTMNATAHTFMQKGYAVVTARSKPESTVVNVRSPSGSTTGTSPGEASQWIVEHVDDMGHVGSVEKMFADVIRKVGTPNVVVIDTITSTVGASAEEKPLLVTTLNIDAFIKDFTRRVVAACRLAQLAIIGFRKRQSHASQLQKHILLFTIDKTRNPSLSVCNASIKSLAESFANECRTDSDGGRQHINVCVVDADMRASAEKLADAYWNCCAGNPSQADSGIEGKKTGLHYEHVDARPFAVEQ</sequence>
<reference evidence="2 3" key="1">
    <citation type="submission" date="2009-08" db="EMBL/GenBank/DDBJ databases">
        <title>The Genome Sequence of Spizellomyces punctatus strain DAOM BR117.</title>
        <authorList>
            <consortium name="The Broad Institute Genome Sequencing Platform"/>
            <person name="Russ C."/>
            <person name="Cuomo C."/>
            <person name="Shea T."/>
            <person name="Young S.K."/>
            <person name="Zeng Q."/>
            <person name="Koehrsen M."/>
            <person name="Haas B."/>
            <person name="Borodovsky M."/>
            <person name="Guigo R."/>
            <person name="Alvarado L."/>
            <person name="Berlin A."/>
            <person name="Bochicchio J."/>
            <person name="Borenstein D."/>
            <person name="Chapman S."/>
            <person name="Chen Z."/>
            <person name="Engels R."/>
            <person name="Freedman E."/>
            <person name="Gellesch M."/>
            <person name="Goldberg J."/>
            <person name="Griggs A."/>
            <person name="Gujja S."/>
            <person name="Heiman D."/>
            <person name="Hepburn T."/>
            <person name="Howarth C."/>
            <person name="Jen D."/>
            <person name="Larson L."/>
            <person name="Lewis B."/>
            <person name="Mehta T."/>
            <person name="Park D."/>
            <person name="Pearson M."/>
            <person name="Roberts A."/>
            <person name="Saif S."/>
            <person name="Shenoy N."/>
            <person name="Sisk P."/>
            <person name="Stolte C."/>
            <person name="Sykes S."/>
            <person name="Thomson T."/>
            <person name="Walk T."/>
            <person name="White J."/>
            <person name="Yandava C."/>
            <person name="Burger G."/>
            <person name="Gray M.W."/>
            <person name="Holland P.W.H."/>
            <person name="King N."/>
            <person name="Lang F.B.F."/>
            <person name="Roger A.J."/>
            <person name="Ruiz-Trillo I."/>
            <person name="Lander E."/>
            <person name="Nusbaum C."/>
        </authorList>
    </citation>
    <scope>NUCLEOTIDE SEQUENCE [LARGE SCALE GENOMIC DNA]</scope>
    <source>
        <strain evidence="2 3">DAOM BR117</strain>
    </source>
</reference>
<dbReference type="GeneID" id="27685908"/>
<protein>
    <submittedName>
        <fullName evidence="2">Uncharacterized protein</fullName>
    </submittedName>
</protein>
<keyword evidence="3" id="KW-1185">Reference proteome</keyword>
<proteinExistence type="predicted"/>
<feature type="region of interest" description="Disordered" evidence="1">
    <location>
        <begin position="1"/>
        <end position="23"/>
    </location>
</feature>
<dbReference type="Proteomes" id="UP000053201">
    <property type="component" value="Unassembled WGS sequence"/>
</dbReference>
<dbReference type="RefSeq" id="XP_016611302.1">
    <property type="nucleotide sequence ID" value="XM_016750606.1"/>
</dbReference>
<gene>
    <name evidence="2" type="ORF">SPPG_02314</name>
</gene>
<evidence type="ECO:0000313" key="3">
    <source>
        <dbReference type="Proteomes" id="UP000053201"/>
    </source>
</evidence>
<dbReference type="OrthoDB" id="10291294at2759"/>
<dbReference type="InParanoid" id="A0A0L0HQC8"/>
<dbReference type="Gene3D" id="3.40.50.720">
    <property type="entry name" value="NAD(P)-binding Rossmann-like Domain"/>
    <property type="match status" value="1"/>
</dbReference>
<dbReference type="AlphaFoldDB" id="A0A0L0HQC8"/>
<accession>A0A0L0HQC8</accession>